<accession>A0A6M0SB26</accession>
<dbReference type="RefSeq" id="WP_163666266.1">
    <property type="nucleotide sequence ID" value="NZ_QZCE01000002.1"/>
</dbReference>
<dbReference type="AlphaFoldDB" id="A0A6M0SB26"/>
<dbReference type="Proteomes" id="UP000473574">
    <property type="component" value="Unassembled WGS sequence"/>
</dbReference>
<organism evidence="1 2">
    <name type="scientific">Adonisia turfae CCMR0082</name>
    <dbReference type="NCBI Taxonomy" id="2304604"/>
    <lineage>
        <taxon>Bacteria</taxon>
        <taxon>Bacillati</taxon>
        <taxon>Cyanobacteriota</taxon>
        <taxon>Adonisia</taxon>
        <taxon>Adonisia turfae</taxon>
    </lineage>
</organism>
<evidence type="ECO:0000313" key="2">
    <source>
        <dbReference type="Proteomes" id="UP000473574"/>
    </source>
</evidence>
<protein>
    <submittedName>
        <fullName evidence="1">Uncharacterized protein</fullName>
    </submittedName>
</protein>
<reference evidence="1 2" key="1">
    <citation type="journal article" date="2020" name="Microb. Ecol.">
        <title>Ecogenomics of the Marine Benthic Filamentous Cyanobacterium Adonisia.</title>
        <authorList>
            <person name="Walter J.M."/>
            <person name="Coutinho F.H."/>
            <person name="Leomil L."/>
            <person name="Hargreaves P.I."/>
            <person name="Campeao M.E."/>
            <person name="Vieira V.V."/>
            <person name="Silva B.S."/>
            <person name="Fistarol G.O."/>
            <person name="Salomon P.S."/>
            <person name="Sawabe T."/>
            <person name="Mino S."/>
            <person name="Hosokawa M."/>
            <person name="Miyashita H."/>
            <person name="Maruyama F."/>
            <person name="van Verk M.C."/>
            <person name="Dutilh B.E."/>
            <person name="Thompson C.C."/>
            <person name="Thompson F.L."/>
        </authorList>
    </citation>
    <scope>NUCLEOTIDE SEQUENCE [LARGE SCALE GENOMIC DNA]</scope>
    <source>
        <strain evidence="1 2">CCMR0082</strain>
    </source>
</reference>
<gene>
    <name evidence="1" type="ORF">D0962_21335</name>
</gene>
<comment type="caution">
    <text evidence="1">The sequence shown here is derived from an EMBL/GenBank/DDBJ whole genome shotgun (WGS) entry which is preliminary data.</text>
</comment>
<dbReference type="EMBL" id="QZCE01000002">
    <property type="protein sequence ID" value="NEZ65283.1"/>
    <property type="molecule type" value="Genomic_DNA"/>
</dbReference>
<proteinExistence type="predicted"/>
<sequence>MIGEVLQSVWLGFNGEWSVELRFTEARISVNLPDKKSALTVFGEFHLLIGDVVGFFEQTDDPVFTFHFKRAGLRRFGDAEAMR</sequence>
<evidence type="ECO:0000313" key="1">
    <source>
        <dbReference type="EMBL" id="NEZ65283.1"/>
    </source>
</evidence>
<name>A0A6M0SB26_9CYAN</name>